<dbReference type="Pfam" id="PF03551">
    <property type="entry name" value="PadR"/>
    <property type="match status" value="1"/>
</dbReference>
<proteinExistence type="predicted"/>
<dbReference type="InterPro" id="IPR005149">
    <property type="entry name" value="Tscrpt_reg_PadR_N"/>
</dbReference>
<dbReference type="AlphaFoldDB" id="A0A367Q8G5"/>
<sequence length="192" mass="22248">MSLAHTILGFLQQEKMTGYDLKTSCFDRCIAPLWSADQAQIYRTLDKLVGQGWITCTVEIQHDRPNRKVYNMTEAGKAELIRWLQCPQPLPTLREPLIVQLFFAAQLPNEAIVQLLEQQLTARNEKLAKCKNVELPMLGDRFTSREQMMQKLVLDLVIRREQTYIDWLMTAIDVIRHQRDGEIGEQGSRGEF</sequence>
<dbReference type="Pfam" id="PF10400">
    <property type="entry name" value="Vir_act_alpha_C"/>
    <property type="match status" value="1"/>
</dbReference>
<reference evidence="3" key="1">
    <citation type="submission" date="2016-04" db="EMBL/GenBank/DDBJ databases">
        <authorList>
            <person name="Tabuchi Yagui T.R."/>
        </authorList>
    </citation>
    <scope>NUCLEOTIDE SEQUENCE [LARGE SCALE GENOMIC DNA]</scope>
    <source>
        <strain evidence="3">NIES-26</strain>
    </source>
</reference>
<feature type="domain" description="Transcription regulator PadR N-terminal" evidence="1">
    <location>
        <begin position="7"/>
        <end position="80"/>
    </location>
</feature>
<evidence type="ECO:0000259" key="1">
    <source>
        <dbReference type="Pfam" id="PF03551"/>
    </source>
</evidence>
<dbReference type="Gene3D" id="1.10.10.10">
    <property type="entry name" value="Winged helix-like DNA-binding domain superfamily/Winged helix DNA-binding domain"/>
    <property type="match status" value="1"/>
</dbReference>
<evidence type="ECO:0000259" key="2">
    <source>
        <dbReference type="Pfam" id="PF10400"/>
    </source>
</evidence>
<organism evidence="3 4">
    <name type="scientific">Nostoc minutum NIES-26</name>
    <dbReference type="NCBI Taxonomy" id="1844469"/>
    <lineage>
        <taxon>Bacteria</taxon>
        <taxon>Bacillati</taxon>
        <taxon>Cyanobacteriota</taxon>
        <taxon>Cyanophyceae</taxon>
        <taxon>Nostocales</taxon>
        <taxon>Nostocaceae</taxon>
        <taxon>Nostoc</taxon>
    </lineage>
</organism>
<protein>
    <submittedName>
        <fullName evidence="3">PadR family transcriptional regulator</fullName>
    </submittedName>
</protein>
<evidence type="ECO:0000313" key="3">
    <source>
        <dbReference type="EMBL" id="RCJ20355.1"/>
    </source>
</evidence>
<gene>
    <name evidence="3" type="ORF">A6770_31565</name>
</gene>
<feature type="domain" description="Transcription regulator PadR C-terminal" evidence="2">
    <location>
        <begin position="93"/>
        <end position="175"/>
    </location>
</feature>
<dbReference type="SUPFAM" id="SSF46785">
    <property type="entry name" value="Winged helix' DNA-binding domain"/>
    <property type="match status" value="1"/>
</dbReference>
<accession>A0A367Q8G5</accession>
<dbReference type="EMBL" id="LXQD01000337">
    <property type="protein sequence ID" value="RCJ20355.1"/>
    <property type="molecule type" value="Genomic_DNA"/>
</dbReference>
<evidence type="ECO:0000313" key="4">
    <source>
        <dbReference type="Proteomes" id="UP000252107"/>
    </source>
</evidence>
<dbReference type="PANTHER" id="PTHR43252">
    <property type="entry name" value="TRANSCRIPTIONAL REGULATOR YQJI"/>
    <property type="match status" value="1"/>
</dbReference>
<dbReference type="Proteomes" id="UP000252107">
    <property type="component" value="Unassembled WGS sequence"/>
</dbReference>
<dbReference type="PANTHER" id="PTHR43252:SF6">
    <property type="entry name" value="NEGATIVE TRANSCRIPTION REGULATOR PADR"/>
    <property type="match status" value="1"/>
</dbReference>
<dbReference type="InterPro" id="IPR036388">
    <property type="entry name" value="WH-like_DNA-bd_sf"/>
</dbReference>
<dbReference type="InterPro" id="IPR036390">
    <property type="entry name" value="WH_DNA-bd_sf"/>
</dbReference>
<name>A0A367Q8G5_9NOSO</name>
<comment type="caution">
    <text evidence="3">The sequence shown here is derived from an EMBL/GenBank/DDBJ whole genome shotgun (WGS) entry which is preliminary data.</text>
</comment>
<keyword evidence="4" id="KW-1185">Reference proteome</keyword>
<dbReference type="InterPro" id="IPR018309">
    <property type="entry name" value="Tscrpt_reg_PadR_C"/>
</dbReference>
<dbReference type="Gene3D" id="6.10.140.190">
    <property type="match status" value="1"/>
</dbReference>